<dbReference type="EMBL" id="JANUHC010000016">
    <property type="protein sequence ID" value="MCS0633707.1"/>
    <property type="molecule type" value="Genomic_DNA"/>
</dbReference>
<dbReference type="RefSeq" id="WP_259452658.1">
    <property type="nucleotide sequence ID" value="NZ_CP119520.1"/>
</dbReference>
<dbReference type="InterPro" id="IPR005586">
    <property type="entry name" value="ABC_trans_aux"/>
</dbReference>
<gene>
    <name evidence="3" type="ORF">NX786_30650</name>
</gene>
<organism evidence="3 4">
    <name type="scientific">Telluria mixta</name>
    <dbReference type="NCBI Taxonomy" id="34071"/>
    <lineage>
        <taxon>Bacteria</taxon>
        <taxon>Pseudomonadati</taxon>
        <taxon>Pseudomonadota</taxon>
        <taxon>Betaproteobacteria</taxon>
        <taxon>Burkholderiales</taxon>
        <taxon>Oxalobacteraceae</taxon>
        <taxon>Telluria group</taxon>
        <taxon>Telluria</taxon>
    </lineage>
</organism>
<dbReference type="Pfam" id="PF03886">
    <property type="entry name" value="ABC_trans_aux"/>
    <property type="match status" value="1"/>
</dbReference>
<sequence>MHPIRTILAAALALTLSACASQKGQPTTQFDFGPATSAQTQAQGTLGAVVVTDVTGSSALDNERMFYRLSYADALQARTYANSRWTANPLQLLTQRFKTRLAQAGARVLSETDAASGIPLLRIDVDEFIQDFGGVSQSTGVVAVRASVFQGHTLVDQKSFRQAVAAPSADATGGARALAASTDAVAADIVAWLGTLNLNRR</sequence>
<evidence type="ECO:0000313" key="3">
    <source>
        <dbReference type="EMBL" id="MCS0633707.1"/>
    </source>
</evidence>
<evidence type="ECO:0000313" key="4">
    <source>
        <dbReference type="Proteomes" id="UP001165263"/>
    </source>
</evidence>
<feature type="chain" id="PRO_5047136175" evidence="1">
    <location>
        <begin position="21"/>
        <end position="201"/>
    </location>
</feature>
<feature type="signal peptide" evidence="1">
    <location>
        <begin position="1"/>
        <end position="20"/>
    </location>
</feature>
<name>A0ABT2C987_9BURK</name>
<keyword evidence="1" id="KW-0732">Signal</keyword>
<dbReference type="PROSITE" id="PS51257">
    <property type="entry name" value="PROKAR_LIPOPROTEIN"/>
    <property type="match status" value="1"/>
</dbReference>
<evidence type="ECO:0000256" key="1">
    <source>
        <dbReference type="SAM" id="SignalP"/>
    </source>
</evidence>
<reference evidence="3" key="1">
    <citation type="submission" date="2022-08" db="EMBL/GenBank/DDBJ databases">
        <title>Reclassification of Massilia species as members of the genera Telluria, Duganella, Pseudoduganella, Mokoshia gen. nov. and Zemynaea gen. nov. using orthogonal and non-orthogonal genome-based approaches.</title>
        <authorList>
            <person name="Bowman J.P."/>
        </authorList>
    </citation>
    <scope>NUCLEOTIDE SEQUENCE</scope>
    <source>
        <strain evidence="3">LMG 11547</strain>
    </source>
</reference>
<dbReference type="Gene3D" id="3.40.50.10610">
    <property type="entry name" value="ABC-type transport auxiliary lipoprotein component"/>
    <property type="match status" value="1"/>
</dbReference>
<feature type="domain" description="ABC-type transport auxiliary lipoprotein component" evidence="2">
    <location>
        <begin position="35"/>
        <end position="190"/>
    </location>
</feature>
<evidence type="ECO:0000259" key="2">
    <source>
        <dbReference type="Pfam" id="PF03886"/>
    </source>
</evidence>
<protein>
    <submittedName>
        <fullName evidence="3">PqiC family protein</fullName>
    </submittedName>
</protein>
<keyword evidence="4" id="KW-1185">Reference proteome</keyword>
<dbReference type="SUPFAM" id="SSF159594">
    <property type="entry name" value="XCC0632-like"/>
    <property type="match status" value="1"/>
</dbReference>
<comment type="caution">
    <text evidence="3">The sequence shown here is derived from an EMBL/GenBank/DDBJ whole genome shotgun (WGS) entry which is preliminary data.</text>
</comment>
<proteinExistence type="predicted"/>
<dbReference type="Proteomes" id="UP001165263">
    <property type="component" value="Unassembled WGS sequence"/>
</dbReference>
<accession>A0ABT2C987</accession>